<sequence length="716" mass="79752">MNDEHPTRQAIALIVDDDPTMRMLARQVLEQIGLEVEEAGDGQEAVRLFKQVRPAIVLLDVLMPVMDGFEACHAIRHLPGGSHTPILIMTGLDDIESIEKAYEVGATDFIAKPWQILILSHRVRYMLRTGRVLEALRESQAGLARAQQLAHLGSWTWTLRTNQFTVSDEVVRILGLSSDQFDRTPEAYLRNVHPDDQELVRQSLEEALALRRDYEVDYRVIRPDGEERIVTERGAPACDEQGRVVTVTGTIQDITVRRNAEAQMFLSTFYDRLTNLPNRVLFEERLRQALESAQQTGETGAVLMLNLDHFRRINETMGLMAGDEVLHAVADRLQDCVRKDDVRTGPTHHPSPYTLARLVADTFSILMPHLRTTRDAAKMARRLLAAIQQPFSIAQKDITLSASIGITLFPSNAADVPTLLQQADAALQSAKAKGGTRFVYFAQALSANQTERLALEADLRRAIQQNEFVLHYQPQVDVRRWAIRGVEAFLRWRHPTRGLLGPGQFLSCAEEAGLTVAIGEWVIGAACRQQKAWHEAGLPPVRVAVNLSPAHFRHQGLVETISLAVQDMGRSSEHLELEVTESMIMRDLDHSLKVLKHLKALGVRIALDDFGTGFTSLRELRLLPMDAVKIDASFIQEAGAMEGSPGFTAALITLAHSLKCRAIAEGVETQAQLEALQRAGCEEVQGFLYSPPRTAEETTQLLTKKPDPQARNRPAA</sequence>
<dbReference type="InterPro" id="IPR035919">
    <property type="entry name" value="EAL_sf"/>
</dbReference>
<dbReference type="Gene3D" id="3.30.70.270">
    <property type="match status" value="1"/>
</dbReference>
<evidence type="ECO:0000256" key="1">
    <source>
        <dbReference type="PROSITE-ProRule" id="PRU00169"/>
    </source>
</evidence>
<dbReference type="InterPro" id="IPR001789">
    <property type="entry name" value="Sig_transdc_resp-reg_receiver"/>
</dbReference>
<dbReference type="CDD" id="cd00130">
    <property type="entry name" value="PAS"/>
    <property type="match status" value="1"/>
</dbReference>
<dbReference type="PANTHER" id="PTHR44757:SF2">
    <property type="entry name" value="BIOFILM ARCHITECTURE MAINTENANCE PROTEIN MBAA"/>
    <property type="match status" value="1"/>
</dbReference>
<dbReference type="Gene3D" id="3.30.450.20">
    <property type="entry name" value="PAS domain"/>
    <property type="match status" value="1"/>
</dbReference>
<accession>A0AA86T2Q1</accession>
<dbReference type="SUPFAM" id="SSF141868">
    <property type="entry name" value="EAL domain-like"/>
    <property type="match status" value="1"/>
</dbReference>
<dbReference type="InterPro" id="IPR011006">
    <property type="entry name" value="CheY-like_superfamily"/>
</dbReference>
<proteinExistence type="predicted"/>
<keyword evidence="1" id="KW-0597">Phosphoprotein</keyword>
<evidence type="ECO:0000256" key="2">
    <source>
        <dbReference type="SAM" id="MobiDB-lite"/>
    </source>
</evidence>
<dbReference type="Pfam" id="PF00990">
    <property type="entry name" value="GGDEF"/>
    <property type="match status" value="1"/>
</dbReference>
<dbReference type="KEGG" id="nti:DNFV4_01093"/>
<dbReference type="InterPro" id="IPR000160">
    <property type="entry name" value="GGDEF_dom"/>
</dbReference>
<evidence type="ECO:0000313" key="8">
    <source>
        <dbReference type="EMBL" id="CAI4030665.1"/>
    </source>
</evidence>
<evidence type="ECO:0000259" key="7">
    <source>
        <dbReference type="PROSITE" id="PS50887"/>
    </source>
</evidence>
<dbReference type="InterPro" id="IPR029787">
    <property type="entry name" value="Nucleotide_cyclase"/>
</dbReference>
<name>A0AA86T2Q1_9BACT</name>
<dbReference type="PROSITE" id="PS50110">
    <property type="entry name" value="RESPONSE_REGULATORY"/>
    <property type="match status" value="1"/>
</dbReference>
<feature type="domain" description="GGDEF" evidence="7">
    <location>
        <begin position="298"/>
        <end position="443"/>
    </location>
</feature>
<dbReference type="InterPro" id="IPR000014">
    <property type="entry name" value="PAS"/>
</dbReference>
<organism evidence="8 9">
    <name type="scientific">Nitrospira tepida</name>
    <dbReference type="NCBI Taxonomy" id="2973512"/>
    <lineage>
        <taxon>Bacteria</taxon>
        <taxon>Pseudomonadati</taxon>
        <taxon>Nitrospirota</taxon>
        <taxon>Nitrospiria</taxon>
        <taxon>Nitrospirales</taxon>
        <taxon>Nitrospiraceae</taxon>
        <taxon>Nitrospira</taxon>
    </lineage>
</organism>
<dbReference type="CDD" id="cd01949">
    <property type="entry name" value="GGDEF"/>
    <property type="match status" value="1"/>
</dbReference>
<dbReference type="SUPFAM" id="SSF55785">
    <property type="entry name" value="PYP-like sensor domain (PAS domain)"/>
    <property type="match status" value="1"/>
</dbReference>
<dbReference type="Gene3D" id="3.40.50.2300">
    <property type="match status" value="1"/>
</dbReference>
<dbReference type="GO" id="GO:0000160">
    <property type="term" value="P:phosphorelay signal transduction system"/>
    <property type="evidence" value="ECO:0007669"/>
    <property type="project" value="InterPro"/>
</dbReference>
<evidence type="ECO:0000259" key="5">
    <source>
        <dbReference type="PROSITE" id="PS50113"/>
    </source>
</evidence>
<dbReference type="SMART" id="SM00086">
    <property type="entry name" value="PAC"/>
    <property type="match status" value="1"/>
</dbReference>
<dbReference type="SMART" id="SM00052">
    <property type="entry name" value="EAL"/>
    <property type="match status" value="1"/>
</dbReference>
<dbReference type="SMART" id="SM00267">
    <property type="entry name" value="GGDEF"/>
    <property type="match status" value="1"/>
</dbReference>
<dbReference type="AlphaFoldDB" id="A0AA86T2Q1"/>
<evidence type="ECO:0000259" key="4">
    <source>
        <dbReference type="PROSITE" id="PS50112"/>
    </source>
</evidence>
<dbReference type="SUPFAM" id="SSF52172">
    <property type="entry name" value="CheY-like"/>
    <property type="match status" value="1"/>
</dbReference>
<dbReference type="NCBIfam" id="TIGR00229">
    <property type="entry name" value="sensory_box"/>
    <property type="match status" value="1"/>
</dbReference>
<dbReference type="Pfam" id="PF00072">
    <property type="entry name" value="Response_reg"/>
    <property type="match status" value="1"/>
</dbReference>
<dbReference type="PANTHER" id="PTHR44757">
    <property type="entry name" value="DIGUANYLATE CYCLASE DGCP"/>
    <property type="match status" value="1"/>
</dbReference>
<dbReference type="Gene3D" id="2.10.70.100">
    <property type="match status" value="1"/>
</dbReference>
<evidence type="ECO:0000259" key="3">
    <source>
        <dbReference type="PROSITE" id="PS50110"/>
    </source>
</evidence>
<dbReference type="RefSeq" id="WP_289267642.1">
    <property type="nucleotide sequence ID" value="NZ_OX365700.1"/>
</dbReference>
<dbReference type="Gene3D" id="3.20.20.450">
    <property type="entry name" value="EAL domain"/>
    <property type="match status" value="1"/>
</dbReference>
<dbReference type="Pfam" id="PF08447">
    <property type="entry name" value="PAS_3"/>
    <property type="match status" value="1"/>
</dbReference>
<dbReference type="PROSITE" id="PS50883">
    <property type="entry name" value="EAL"/>
    <property type="match status" value="1"/>
</dbReference>
<keyword evidence="9" id="KW-1185">Reference proteome</keyword>
<reference evidence="8" key="1">
    <citation type="submission" date="2022-10" db="EMBL/GenBank/DDBJ databases">
        <authorList>
            <person name="Koch H."/>
        </authorList>
    </citation>
    <scope>NUCLEOTIDE SEQUENCE</scope>
    <source>
        <strain evidence="8">DNF</strain>
    </source>
</reference>
<dbReference type="PROSITE" id="PS50113">
    <property type="entry name" value="PAC"/>
    <property type="match status" value="1"/>
</dbReference>
<feature type="domain" description="Response regulatory" evidence="3">
    <location>
        <begin position="11"/>
        <end position="127"/>
    </location>
</feature>
<dbReference type="InterPro" id="IPR000700">
    <property type="entry name" value="PAS-assoc_C"/>
</dbReference>
<dbReference type="Proteomes" id="UP001179121">
    <property type="component" value="Chromosome"/>
</dbReference>
<feature type="domain" description="PAS" evidence="4">
    <location>
        <begin position="166"/>
        <end position="211"/>
    </location>
</feature>
<feature type="region of interest" description="Disordered" evidence="2">
    <location>
        <begin position="690"/>
        <end position="716"/>
    </location>
</feature>
<evidence type="ECO:0000259" key="6">
    <source>
        <dbReference type="PROSITE" id="PS50883"/>
    </source>
</evidence>
<feature type="modified residue" description="4-aspartylphosphate" evidence="1">
    <location>
        <position position="60"/>
    </location>
</feature>
<dbReference type="SMART" id="SM00448">
    <property type="entry name" value="REC"/>
    <property type="match status" value="1"/>
</dbReference>
<dbReference type="EMBL" id="OX365700">
    <property type="protein sequence ID" value="CAI4030665.1"/>
    <property type="molecule type" value="Genomic_DNA"/>
</dbReference>
<protein>
    <submittedName>
        <fullName evidence="8">EAL domain-containing protein</fullName>
    </submittedName>
</protein>
<dbReference type="InterPro" id="IPR001633">
    <property type="entry name" value="EAL_dom"/>
</dbReference>
<dbReference type="Pfam" id="PF00563">
    <property type="entry name" value="EAL"/>
    <property type="match status" value="1"/>
</dbReference>
<dbReference type="NCBIfam" id="TIGR00254">
    <property type="entry name" value="GGDEF"/>
    <property type="match status" value="1"/>
</dbReference>
<feature type="domain" description="EAL" evidence="6">
    <location>
        <begin position="452"/>
        <end position="706"/>
    </location>
</feature>
<dbReference type="InterPro" id="IPR043128">
    <property type="entry name" value="Rev_trsase/Diguanyl_cyclase"/>
</dbReference>
<dbReference type="InterPro" id="IPR035965">
    <property type="entry name" value="PAS-like_dom_sf"/>
</dbReference>
<dbReference type="PROSITE" id="PS50112">
    <property type="entry name" value="PAS"/>
    <property type="match status" value="1"/>
</dbReference>
<dbReference type="InterPro" id="IPR052155">
    <property type="entry name" value="Biofilm_reg_signaling"/>
</dbReference>
<dbReference type="PROSITE" id="PS50887">
    <property type="entry name" value="GGDEF"/>
    <property type="match status" value="1"/>
</dbReference>
<dbReference type="CDD" id="cd01948">
    <property type="entry name" value="EAL"/>
    <property type="match status" value="1"/>
</dbReference>
<feature type="domain" description="PAC" evidence="5">
    <location>
        <begin position="214"/>
        <end position="266"/>
    </location>
</feature>
<dbReference type="SUPFAM" id="SSF55073">
    <property type="entry name" value="Nucleotide cyclase"/>
    <property type="match status" value="1"/>
</dbReference>
<evidence type="ECO:0000313" key="9">
    <source>
        <dbReference type="Proteomes" id="UP001179121"/>
    </source>
</evidence>
<gene>
    <name evidence="8" type="ORF">DNFV4_01093</name>
</gene>
<dbReference type="InterPro" id="IPR001610">
    <property type="entry name" value="PAC"/>
</dbReference>
<dbReference type="InterPro" id="IPR013655">
    <property type="entry name" value="PAS_fold_3"/>
</dbReference>